<feature type="compositionally biased region" description="Low complexity" evidence="8">
    <location>
        <begin position="277"/>
        <end position="324"/>
    </location>
</feature>
<keyword evidence="3 9" id="KW-0732">Signal</keyword>
<dbReference type="InterPro" id="IPR000585">
    <property type="entry name" value="Hemopexin-like_dom"/>
</dbReference>
<evidence type="ECO:0000259" key="10">
    <source>
        <dbReference type="PROSITE" id="PS50958"/>
    </source>
</evidence>
<dbReference type="Proteomes" id="UP001152803">
    <property type="component" value="Unassembled WGS sequence"/>
</dbReference>
<dbReference type="InterPro" id="IPR018486">
    <property type="entry name" value="Hemopexin_CS"/>
</dbReference>
<evidence type="ECO:0000256" key="5">
    <source>
        <dbReference type="ARBA" id="ARBA00023157"/>
    </source>
</evidence>
<dbReference type="Gene3D" id="2.110.10.10">
    <property type="entry name" value="Hemopexin-like domain"/>
    <property type="match status" value="1"/>
</dbReference>
<dbReference type="SUPFAM" id="SSF50923">
    <property type="entry name" value="Hemopexin-like domain"/>
    <property type="match status" value="1"/>
</dbReference>
<reference evidence="11" key="1">
    <citation type="journal article" date="2023" name="Science">
        <title>Genome structures resolve the early diversification of teleost fishes.</title>
        <authorList>
            <person name="Parey E."/>
            <person name="Louis A."/>
            <person name="Montfort J."/>
            <person name="Bouchez O."/>
            <person name="Roques C."/>
            <person name="Iampietro C."/>
            <person name="Lluch J."/>
            <person name="Castinel A."/>
            <person name="Donnadieu C."/>
            <person name="Desvignes T."/>
            <person name="Floi Bucao C."/>
            <person name="Jouanno E."/>
            <person name="Wen M."/>
            <person name="Mejri S."/>
            <person name="Dirks R."/>
            <person name="Jansen H."/>
            <person name="Henkel C."/>
            <person name="Chen W.J."/>
            <person name="Zahm M."/>
            <person name="Cabau C."/>
            <person name="Klopp C."/>
            <person name="Thompson A.W."/>
            <person name="Robinson-Rechavi M."/>
            <person name="Braasch I."/>
            <person name="Lecointre G."/>
            <person name="Bobe J."/>
            <person name="Postlethwait J.H."/>
            <person name="Berthelot C."/>
            <person name="Roest Crollius H."/>
            <person name="Guiguen Y."/>
        </authorList>
    </citation>
    <scope>NUCLEOTIDE SEQUENCE</scope>
    <source>
        <strain evidence="11">Concon-B</strain>
    </source>
</reference>
<dbReference type="InterPro" id="IPR018487">
    <property type="entry name" value="Hemopexin-like_repeat"/>
</dbReference>
<sequence>MVTPFSLGSLLVLVCALLPLYSAQESCSDRCGESYYRGNICHCDYDCLSHKECCKDYESSCTTSGSCKGRCSESFKRGRPCYCDPECTLYNQCCPDYQMHCGTDLQDNHLIPLSSPPSPMLPKEEVQGDEGIDQTPYQVPDAGPTAAMYQDSMSGQEPLLVNSTEELLSPDGAYTPLSTVVMLPLWSEQGAIKEELSTLFTEDLLLPHNSTGIPPVTENTDVSTSVPSIPEWQSDSTNQSPTVSEFTNPSMTPASERDVISHVSPKPTTQMPQEPLSTATTPEAGTTTTPEAGTTITPETGTTTTPEAGTAATPGTTESSPSATQSSDQVLPTNKPTSAPTGRVPSASQDETSTVTHVSSSSTEADDASTTAPSGTSAKGNTSVAPLLTGTAVDTELPSPATASGADTSLAGGDITNTAQTRGPTPADEAQNTETQPTPAADPTTAPARPNPSPLQPSKMPTRPSTQTDITQTWTTDNPNDYLPEDNNDTNLCSGRPISGLTTLRNGTVVVFRGHYFWVLDANRSPGPARGITDVWGIPSPIDTVFTRCQCEGKTYFIKGNYYWRFKNDVMDQGYPQPISLGFDKLAGKLNAALSVPATRKRTDSVYFFKRGGLVQKYNYKPSSACSRRVPKRVFLVRNRFTRQAASTEDGLGKEMNIKTWRGFPNLVTSAVSIPSPRQPGGYDYYIFSRTKYYQIKLADDRPTLATPLTIPSQQNSVKNWFNCP</sequence>
<accession>A0A9Q1DRP8</accession>
<evidence type="ECO:0000256" key="2">
    <source>
        <dbReference type="ARBA" id="ARBA00022525"/>
    </source>
</evidence>
<feature type="domain" description="SMB" evidence="10">
    <location>
        <begin position="63"/>
        <end position="106"/>
    </location>
</feature>
<evidence type="ECO:0000313" key="11">
    <source>
        <dbReference type="EMBL" id="KAJ8279147.1"/>
    </source>
</evidence>
<feature type="region of interest" description="Disordered" evidence="8">
    <location>
        <begin position="211"/>
        <end position="492"/>
    </location>
</feature>
<dbReference type="InterPro" id="IPR036375">
    <property type="entry name" value="Hemopexin-like_dom_sf"/>
</dbReference>
<feature type="compositionally biased region" description="Polar residues" evidence="8">
    <location>
        <begin position="211"/>
        <end position="253"/>
    </location>
</feature>
<dbReference type="OrthoDB" id="413699at2759"/>
<feature type="domain" description="SMB" evidence="10">
    <location>
        <begin position="23"/>
        <end position="62"/>
    </location>
</feature>
<protein>
    <recommendedName>
        <fullName evidence="10">SMB domain-containing protein</fullName>
    </recommendedName>
</protein>
<dbReference type="SUPFAM" id="SSF90188">
    <property type="entry name" value="Somatomedin B domain"/>
    <property type="match status" value="2"/>
</dbReference>
<dbReference type="Pfam" id="PF00045">
    <property type="entry name" value="Hemopexin"/>
    <property type="match status" value="2"/>
</dbReference>
<evidence type="ECO:0000256" key="4">
    <source>
        <dbReference type="ARBA" id="ARBA00022737"/>
    </source>
</evidence>
<dbReference type="PROSITE" id="PS51642">
    <property type="entry name" value="HEMOPEXIN_2"/>
    <property type="match status" value="1"/>
</dbReference>
<dbReference type="AlphaFoldDB" id="A0A9Q1DRP8"/>
<evidence type="ECO:0000256" key="1">
    <source>
        <dbReference type="ARBA" id="ARBA00004613"/>
    </source>
</evidence>
<dbReference type="GO" id="GO:0030247">
    <property type="term" value="F:polysaccharide binding"/>
    <property type="evidence" value="ECO:0007669"/>
    <property type="project" value="InterPro"/>
</dbReference>
<dbReference type="CDD" id="cd00094">
    <property type="entry name" value="HX"/>
    <property type="match status" value="1"/>
</dbReference>
<feature type="compositionally biased region" description="Polar residues" evidence="8">
    <location>
        <begin position="266"/>
        <end position="276"/>
    </location>
</feature>
<feature type="compositionally biased region" description="Low complexity" evidence="8">
    <location>
        <begin position="433"/>
        <end position="448"/>
    </location>
</feature>
<dbReference type="GO" id="GO:0005044">
    <property type="term" value="F:scavenger receptor activity"/>
    <property type="evidence" value="ECO:0007669"/>
    <property type="project" value="InterPro"/>
</dbReference>
<evidence type="ECO:0000256" key="9">
    <source>
        <dbReference type="SAM" id="SignalP"/>
    </source>
</evidence>
<dbReference type="Pfam" id="PF01033">
    <property type="entry name" value="Somatomedin_B"/>
    <property type="match status" value="2"/>
</dbReference>
<dbReference type="PROSITE" id="PS00024">
    <property type="entry name" value="HEMOPEXIN"/>
    <property type="match status" value="1"/>
</dbReference>
<comment type="caution">
    <text evidence="11">The sequence shown here is derived from an EMBL/GenBank/DDBJ whole genome shotgun (WGS) entry which is preliminary data.</text>
</comment>
<dbReference type="PROSITE" id="PS50958">
    <property type="entry name" value="SMB_2"/>
    <property type="match status" value="2"/>
</dbReference>
<dbReference type="PANTHER" id="PTHR22917:SF1">
    <property type="entry name" value="PROTEOGLYCAN 4"/>
    <property type="match status" value="1"/>
</dbReference>
<dbReference type="InterPro" id="IPR036024">
    <property type="entry name" value="Somatomedin_B-like_dom_sf"/>
</dbReference>
<keyword evidence="5" id="KW-1015">Disulfide bond</keyword>
<comment type="subcellular location">
    <subcellularLocation>
        <location evidence="1">Secreted</location>
    </subcellularLocation>
</comment>
<name>A0A9Q1DRP8_CONCO</name>
<feature type="signal peptide" evidence="9">
    <location>
        <begin position="1"/>
        <end position="23"/>
    </location>
</feature>
<feature type="repeat" description="Hemopexin" evidence="7">
    <location>
        <begin position="539"/>
        <end position="586"/>
    </location>
</feature>
<dbReference type="InterPro" id="IPR051298">
    <property type="entry name" value="Heme_transport/Cell_adhesion"/>
</dbReference>
<evidence type="ECO:0000256" key="6">
    <source>
        <dbReference type="ARBA" id="ARBA00023180"/>
    </source>
</evidence>
<dbReference type="PROSITE" id="PS00524">
    <property type="entry name" value="SMB_1"/>
    <property type="match status" value="2"/>
</dbReference>
<dbReference type="InterPro" id="IPR020436">
    <property type="entry name" value="SMB_chordata"/>
</dbReference>
<dbReference type="Gene3D" id="4.10.410.20">
    <property type="match status" value="2"/>
</dbReference>
<feature type="compositionally biased region" description="Low complexity" evidence="8">
    <location>
        <begin position="466"/>
        <end position="477"/>
    </location>
</feature>
<feature type="compositionally biased region" description="Polar residues" evidence="8">
    <location>
        <begin position="325"/>
        <end position="351"/>
    </location>
</feature>
<evidence type="ECO:0000256" key="8">
    <source>
        <dbReference type="SAM" id="MobiDB-lite"/>
    </source>
</evidence>
<keyword evidence="12" id="KW-1185">Reference proteome</keyword>
<dbReference type="GO" id="GO:0005615">
    <property type="term" value="C:extracellular space"/>
    <property type="evidence" value="ECO:0007669"/>
    <property type="project" value="TreeGrafter"/>
</dbReference>
<feature type="chain" id="PRO_5040373635" description="SMB domain-containing protein" evidence="9">
    <location>
        <begin position="24"/>
        <end position="725"/>
    </location>
</feature>
<dbReference type="SMART" id="SM00201">
    <property type="entry name" value="SO"/>
    <property type="match status" value="2"/>
</dbReference>
<feature type="compositionally biased region" description="Polar residues" evidence="8">
    <location>
        <begin position="375"/>
        <end position="384"/>
    </location>
</feature>
<organism evidence="11 12">
    <name type="scientific">Conger conger</name>
    <name type="common">Conger eel</name>
    <name type="synonym">Muraena conger</name>
    <dbReference type="NCBI Taxonomy" id="82655"/>
    <lineage>
        <taxon>Eukaryota</taxon>
        <taxon>Metazoa</taxon>
        <taxon>Chordata</taxon>
        <taxon>Craniata</taxon>
        <taxon>Vertebrata</taxon>
        <taxon>Euteleostomi</taxon>
        <taxon>Actinopterygii</taxon>
        <taxon>Neopterygii</taxon>
        <taxon>Teleostei</taxon>
        <taxon>Anguilliformes</taxon>
        <taxon>Congridae</taxon>
        <taxon>Conger</taxon>
    </lineage>
</organism>
<dbReference type="SMART" id="SM00120">
    <property type="entry name" value="HX"/>
    <property type="match status" value="2"/>
</dbReference>
<evidence type="ECO:0000256" key="7">
    <source>
        <dbReference type="PROSITE-ProRule" id="PRU01011"/>
    </source>
</evidence>
<evidence type="ECO:0000313" key="12">
    <source>
        <dbReference type="Proteomes" id="UP001152803"/>
    </source>
</evidence>
<dbReference type="PANTHER" id="PTHR22917">
    <property type="entry name" value="HEMOPEXIN DOMAIN-CONTAINING PROTEIN"/>
    <property type="match status" value="1"/>
</dbReference>
<dbReference type="EMBL" id="JAFJMO010000004">
    <property type="protein sequence ID" value="KAJ8279147.1"/>
    <property type="molecule type" value="Genomic_DNA"/>
</dbReference>
<dbReference type="GO" id="GO:0006955">
    <property type="term" value="P:immune response"/>
    <property type="evidence" value="ECO:0007669"/>
    <property type="project" value="InterPro"/>
</dbReference>
<gene>
    <name evidence="11" type="ORF">COCON_G00062130</name>
</gene>
<keyword evidence="6" id="KW-0325">Glycoprotein</keyword>
<keyword evidence="4" id="KW-0677">Repeat</keyword>
<proteinExistence type="predicted"/>
<evidence type="ECO:0000256" key="3">
    <source>
        <dbReference type="ARBA" id="ARBA00022729"/>
    </source>
</evidence>
<dbReference type="InterPro" id="IPR001212">
    <property type="entry name" value="Somatomedin_B_dom"/>
</dbReference>
<dbReference type="PRINTS" id="PR00022">
    <property type="entry name" value="SOMATOMEDINB"/>
</dbReference>
<keyword evidence="2" id="KW-0964">Secreted</keyword>
<feature type="compositionally biased region" description="Low complexity" evidence="8">
    <location>
        <begin position="352"/>
        <end position="374"/>
    </location>
</feature>